<proteinExistence type="predicted"/>
<dbReference type="AlphaFoldDB" id="A0A1S9RXP5"/>
<organism evidence="2 3">
    <name type="scientific">Penicillium brasilianum</name>
    <dbReference type="NCBI Taxonomy" id="104259"/>
    <lineage>
        <taxon>Eukaryota</taxon>
        <taxon>Fungi</taxon>
        <taxon>Dikarya</taxon>
        <taxon>Ascomycota</taxon>
        <taxon>Pezizomycotina</taxon>
        <taxon>Eurotiomycetes</taxon>
        <taxon>Eurotiomycetidae</taxon>
        <taxon>Eurotiales</taxon>
        <taxon>Aspergillaceae</taxon>
        <taxon>Penicillium</taxon>
    </lineage>
</organism>
<evidence type="ECO:0000313" key="3">
    <source>
        <dbReference type="Proteomes" id="UP000190744"/>
    </source>
</evidence>
<accession>A0A1S9RXP5</accession>
<name>A0A1S9RXP5_PENBI</name>
<reference evidence="3" key="1">
    <citation type="submission" date="2015-09" db="EMBL/GenBank/DDBJ databases">
        <authorList>
            <person name="Fill T.P."/>
            <person name="Baretta J.F."/>
            <person name="de Almeida L.G."/>
            <person name="Rocha M."/>
            <person name="de Souza D.H."/>
            <person name="Malavazi I."/>
            <person name="Cerdeira L.T."/>
            <person name="Hong H."/>
            <person name="Samborskyy M."/>
            <person name="de Vasconcelos A.T."/>
            <person name="Leadlay P."/>
            <person name="Rodrigues-Filho E."/>
        </authorList>
    </citation>
    <scope>NUCLEOTIDE SEQUENCE [LARGE SCALE GENOMIC DNA]</scope>
    <source>
        <strain evidence="3">LaBioMMi 136</strain>
    </source>
</reference>
<evidence type="ECO:0000256" key="1">
    <source>
        <dbReference type="SAM" id="MobiDB-lite"/>
    </source>
</evidence>
<evidence type="ECO:0008006" key="4">
    <source>
        <dbReference type="Google" id="ProtNLM"/>
    </source>
</evidence>
<dbReference type="EMBL" id="LJBN01000099">
    <property type="protein sequence ID" value="OOQ90176.1"/>
    <property type="molecule type" value="Genomic_DNA"/>
</dbReference>
<sequence length="280" mass="30798">MNLCRFNLTRSLIFRIYRSSLKPTQLNRILGTLSSRFIHPPLPSLSPLPMPSKPPPTDLPTYSFSTPKDLETFLEKSHTTIPGFYLKLAKKASGIPSVTAPEAVETALCFGWIDGRANTLDEKWWLVRYTPRRAKSIWSQKNVATVARLVSAGRMRPAGLAAVDAAKADGRWERAYAGPASMSVPEDFREALERVDGAGKAFEGLKRSERYAVLWRVETASPAVRGRRIEALVKMLAEGKVPGESSASSASLEKRKSQGGVDDGEVSKRRKSARVAAKAK</sequence>
<feature type="compositionally biased region" description="Basic residues" evidence="1">
    <location>
        <begin position="268"/>
        <end position="280"/>
    </location>
</feature>
<comment type="caution">
    <text evidence="2">The sequence shown here is derived from an EMBL/GenBank/DDBJ whole genome shotgun (WGS) entry which is preliminary data.</text>
</comment>
<gene>
    <name evidence="2" type="ORF">PEBR_05429</name>
</gene>
<dbReference type="Proteomes" id="UP000190744">
    <property type="component" value="Unassembled WGS sequence"/>
</dbReference>
<feature type="region of interest" description="Disordered" evidence="1">
    <location>
        <begin position="239"/>
        <end position="280"/>
    </location>
</feature>
<evidence type="ECO:0000313" key="2">
    <source>
        <dbReference type="EMBL" id="OOQ90176.1"/>
    </source>
</evidence>
<dbReference type="Pfam" id="PF13376">
    <property type="entry name" value="OmdA"/>
    <property type="match status" value="1"/>
</dbReference>
<protein>
    <recommendedName>
        <fullName evidence="4">Bacteriocin-protection, YdeI or OmpD-Associated</fullName>
    </recommendedName>
</protein>